<keyword evidence="8 12" id="KW-0406">Ion transport</keyword>
<evidence type="ECO:0000256" key="1">
    <source>
        <dbReference type="ARBA" id="ARBA00004141"/>
    </source>
</evidence>
<evidence type="ECO:0000256" key="8">
    <source>
        <dbReference type="ARBA" id="ARBA00023065"/>
    </source>
</evidence>
<comment type="similarity">
    <text evidence="2 12">Belongs to the amiloride-sensitive sodium channel (TC 1.A.6) family.</text>
</comment>
<evidence type="ECO:0000256" key="11">
    <source>
        <dbReference type="ARBA" id="ARBA00023303"/>
    </source>
</evidence>
<dbReference type="Pfam" id="PF00858">
    <property type="entry name" value="ASC"/>
    <property type="match status" value="1"/>
</dbReference>
<evidence type="ECO:0000256" key="9">
    <source>
        <dbReference type="ARBA" id="ARBA00023136"/>
    </source>
</evidence>
<evidence type="ECO:0000256" key="4">
    <source>
        <dbReference type="ARBA" id="ARBA00022461"/>
    </source>
</evidence>
<evidence type="ECO:0000313" key="15">
    <source>
        <dbReference type="Proteomes" id="UP000318571"/>
    </source>
</evidence>
<organism evidence="14 15">
    <name type="scientific">Tigriopus californicus</name>
    <name type="common">Marine copepod</name>
    <dbReference type="NCBI Taxonomy" id="6832"/>
    <lineage>
        <taxon>Eukaryota</taxon>
        <taxon>Metazoa</taxon>
        <taxon>Ecdysozoa</taxon>
        <taxon>Arthropoda</taxon>
        <taxon>Crustacea</taxon>
        <taxon>Multicrustacea</taxon>
        <taxon>Hexanauplia</taxon>
        <taxon>Copepoda</taxon>
        <taxon>Harpacticoida</taxon>
        <taxon>Harpacticidae</taxon>
        <taxon>Tigriopus</taxon>
    </lineage>
</organism>
<name>A0A553PL36_TIGCA</name>
<comment type="caution">
    <text evidence="14">The sequence shown here is derived from an EMBL/GenBank/DDBJ whole genome shotgun (WGS) entry which is preliminary data.</text>
</comment>
<evidence type="ECO:0000256" key="12">
    <source>
        <dbReference type="RuleBase" id="RU000679"/>
    </source>
</evidence>
<proteinExistence type="inferred from homology"/>
<evidence type="ECO:0000256" key="6">
    <source>
        <dbReference type="ARBA" id="ARBA00022989"/>
    </source>
</evidence>
<accession>A0A553PL36</accession>
<protein>
    <submittedName>
        <fullName evidence="14">Uncharacterized protein</fullName>
    </submittedName>
</protein>
<keyword evidence="7" id="KW-0915">Sodium</keyword>
<keyword evidence="10 12" id="KW-0739">Sodium transport</keyword>
<sequence>MIAIAIENIMKPDKKRTKVQNFMGTDAKKDPTKPDPPTSLFNANSLVLFINVFVVLACTGGLIFQGSQCLKRFWDSETKAILSVKPSGEATFLAFTFCPSFKDAYSQDGLAKYGLTVNSYKSGDYFGNQSTMDTSKIDGYDVFADVTYELSELLKVIEISLSDPSLPSVVIDLSKPLNSSQAEWTTIYDDTFGRCYHMYLNPAVTRKEIVNMEIEAKAGIYIYLHHPGQRLDVDSKTKVFAELGNKLFIDLAHELSTNTLGQDGEMPCDASMDWDYDGCIYEKLGNELWNSFGCVLPFMPSVSGRSICRFDTSTQEGLEWKHQVIERYNYLSSTGQRGLCAMPCSTMEVFLGLPFDGVEDPDIAYIKMYIKSTVKVKKTVLDYTWLSMLAEIGGYTGLLLGISVVNITNVVDKVVTKCFG</sequence>
<dbReference type="InterPro" id="IPR001873">
    <property type="entry name" value="ENaC"/>
</dbReference>
<evidence type="ECO:0000256" key="5">
    <source>
        <dbReference type="ARBA" id="ARBA00022692"/>
    </source>
</evidence>
<dbReference type="OrthoDB" id="7939651at2759"/>
<dbReference type="GO" id="GO:0015280">
    <property type="term" value="F:ligand-gated sodium channel activity"/>
    <property type="evidence" value="ECO:0007669"/>
    <property type="project" value="TreeGrafter"/>
</dbReference>
<comment type="subcellular location">
    <subcellularLocation>
        <location evidence="1">Membrane</location>
        <topology evidence="1">Multi-pass membrane protein</topology>
    </subcellularLocation>
</comment>
<evidence type="ECO:0000256" key="10">
    <source>
        <dbReference type="ARBA" id="ARBA00023201"/>
    </source>
</evidence>
<feature type="transmembrane region" description="Helical" evidence="13">
    <location>
        <begin position="46"/>
        <end position="64"/>
    </location>
</feature>
<evidence type="ECO:0000256" key="13">
    <source>
        <dbReference type="SAM" id="Phobius"/>
    </source>
</evidence>
<keyword evidence="5 12" id="KW-0812">Transmembrane</keyword>
<keyword evidence="4 12" id="KW-0894">Sodium channel</keyword>
<dbReference type="PANTHER" id="PTHR11690">
    <property type="entry name" value="AMILORIDE-SENSITIVE SODIUM CHANNEL-RELATED"/>
    <property type="match status" value="1"/>
</dbReference>
<keyword evidence="9 13" id="KW-0472">Membrane</keyword>
<dbReference type="AlphaFoldDB" id="A0A553PL36"/>
<dbReference type="EMBL" id="VCGU01000003">
    <property type="protein sequence ID" value="TRY78400.1"/>
    <property type="molecule type" value="Genomic_DNA"/>
</dbReference>
<keyword evidence="11 12" id="KW-0407">Ion channel</keyword>
<reference evidence="14 15" key="1">
    <citation type="journal article" date="2018" name="Nat. Ecol. Evol.">
        <title>Genomic signatures of mitonuclear coevolution across populations of Tigriopus californicus.</title>
        <authorList>
            <person name="Barreto F.S."/>
            <person name="Watson E.T."/>
            <person name="Lima T.G."/>
            <person name="Willett C.S."/>
            <person name="Edmands S."/>
            <person name="Li W."/>
            <person name="Burton R.S."/>
        </authorList>
    </citation>
    <scope>NUCLEOTIDE SEQUENCE [LARGE SCALE GENOMIC DNA]</scope>
    <source>
        <strain evidence="14 15">San Diego</strain>
    </source>
</reference>
<evidence type="ECO:0000313" key="14">
    <source>
        <dbReference type="EMBL" id="TRY78400.1"/>
    </source>
</evidence>
<evidence type="ECO:0000256" key="3">
    <source>
        <dbReference type="ARBA" id="ARBA00022448"/>
    </source>
</evidence>
<keyword evidence="15" id="KW-1185">Reference proteome</keyword>
<dbReference type="GO" id="GO:0005886">
    <property type="term" value="C:plasma membrane"/>
    <property type="evidence" value="ECO:0007669"/>
    <property type="project" value="TreeGrafter"/>
</dbReference>
<dbReference type="Gene3D" id="1.10.287.770">
    <property type="entry name" value="YojJ-like"/>
    <property type="match status" value="1"/>
</dbReference>
<keyword evidence="3 12" id="KW-0813">Transport</keyword>
<evidence type="ECO:0000256" key="2">
    <source>
        <dbReference type="ARBA" id="ARBA00007193"/>
    </source>
</evidence>
<dbReference type="Proteomes" id="UP000318571">
    <property type="component" value="Chromosome 11"/>
</dbReference>
<evidence type="ECO:0000256" key="7">
    <source>
        <dbReference type="ARBA" id="ARBA00023053"/>
    </source>
</evidence>
<keyword evidence="6 13" id="KW-1133">Transmembrane helix</keyword>
<gene>
    <name evidence="14" type="ORF">TCAL_10416</name>
</gene>